<evidence type="ECO:0000256" key="1">
    <source>
        <dbReference type="SAM" id="MobiDB-lite"/>
    </source>
</evidence>
<feature type="region of interest" description="Disordered" evidence="1">
    <location>
        <begin position="173"/>
        <end position="214"/>
    </location>
</feature>
<organism evidence="3 4">
    <name type="scientific">Salinarimonas ramus</name>
    <dbReference type="NCBI Taxonomy" id="690164"/>
    <lineage>
        <taxon>Bacteria</taxon>
        <taxon>Pseudomonadati</taxon>
        <taxon>Pseudomonadota</taxon>
        <taxon>Alphaproteobacteria</taxon>
        <taxon>Hyphomicrobiales</taxon>
        <taxon>Salinarimonadaceae</taxon>
        <taxon>Salinarimonas</taxon>
    </lineage>
</organism>
<dbReference type="GO" id="GO:0016020">
    <property type="term" value="C:membrane"/>
    <property type="evidence" value="ECO:0007669"/>
    <property type="project" value="InterPro"/>
</dbReference>
<dbReference type="GO" id="GO:0007156">
    <property type="term" value="P:homophilic cell adhesion via plasma membrane adhesion molecules"/>
    <property type="evidence" value="ECO:0007669"/>
    <property type="project" value="InterPro"/>
</dbReference>
<sequence length="527" mass="55144">MTSIQGIYMALFGRPADPNGLAFWNAETDGGRDLGPLIGRLTAAPEYLQRFEGMSDEEIVDAIYFVLFGRNAEPEGLAFFVGELRSGRQTVETIAINIFHGAQGADRDIVEKKLEAADLLTTLLDLPEEIAAYVGETAAQIGRDYLSGITDETTPEVMQQKAEEAVLRLLGLLDEPSPSDPPGPPAPADPPPTPDPVDPPDETPPPDNPAAISGEATGRVAEDGEDLAMGRLIVTDPDPGEAVVIAASPLDATYGTFTLDGASGAWTYTLDNDDEAVQALGEGETLEDRLDVASRDGTASTTIVVTIDGANDAPTLADGTLVADEDGFQVTLDLSSLAEDVDAVDDVSLLTYSILSAPEKGNASVGGSELSFEPGSGFQELGASDVDELVIEIEVEDGAGATARSNVLVTVRGQNDPASISGVDTGQVTVGGTETVSGSLEIIDRDFGQDRFVVESPLVATWGVFVFNETSGDWSYTLGGGKQEIEDLGQGDMASDTLHIESLDGDTPGEIVITIIGGANFQHVEIV</sequence>
<feature type="domain" description="Cadherin" evidence="2">
    <location>
        <begin position="225"/>
        <end position="316"/>
    </location>
</feature>
<dbReference type="EMBL" id="BMMF01000014">
    <property type="protein sequence ID" value="GGK49092.1"/>
    <property type="molecule type" value="Genomic_DNA"/>
</dbReference>
<dbReference type="RefSeq" id="WP_188915050.1">
    <property type="nucleotide sequence ID" value="NZ_BMMF01000014.1"/>
</dbReference>
<dbReference type="GO" id="GO:0005509">
    <property type="term" value="F:calcium ion binding"/>
    <property type="evidence" value="ECO:0007669"/>
    <property type="project" value="InterPro"/>
</dbReference>
<dbReference type="InterPro" id="IPR002126">
    <property type="entry name" value="Cadherin-like_dom"/>
</dbReference>
<dbReference type="Gene3D" id="2.60.40.10">
    <property type="entry name" value="Immunoglobulins"/>
    <property type="match status" value="2"/>
</dbReference>
<evidence type="ECO:0000313" key="4">
    <source>
        <dbReference type="Proteomes" id="UP000600449"/>
    </source>
</evidence>
<proteinExistence type="predicted"/>
<gene>
    <name evidence="3" type="ORF">GCM10011322_40110</name>
</gene>
<accession>A0A917V7J1</accession>
<evidence type="ECO:0000313" key="3">
    <source>
        <dbReference type="EMBL" id="GGK49092.1"/>
    </source>
</evidence>
<dbReference type="InterPro" id="IPR013783">
    <property type="entry name" value="Ig-like_fold"/>
</dbReference>
<dbReference type="NCBIfam" id="TIGR01965">
    <property type="entry name" value="VCBS_repeat"/>
    <property type="match status" value="3"/>
</dbReference>
<dbReference type="Pfam" id="PF17963">
    <property type="entry name" value="Big_9"/>
    <property type="match status" value="1"/>
</dbReference>
<dbReference type="PROSITE" id="PS50268">
    <property type="entry name" value="CADHERIN_2"/>
    <property type="match status" value="1"/>
</dbReference>
<dbReference type="AlphaFoldDB" id="A0A917V7J1"/>
<feature type="compositionally biased region" description="Pro residues" evidence="1">
    <location>
        <begin position="178"/>
        <end position="208"/>
    </location>
</feature>
<name>A0A917V7J1_9HYPH</name>
<reference evidence="3 4" key="1">
    <citation type="journal article" date="2014" name="Int. J. Syst. Evol. Microbiol.">
        <title>Complete genome sequence of Corynebacterium casei LMG S-19264T (=DSM 44701T), isolated from a smear-ripened cheese.</title>
        <authorList>
            <consortium name="US DOE Joint Genome Institute (JGI-PGF)"/>
            <person name="Walter F."/>
            <person name="Albersmeier A."/>
            <person name="Kalinowski J."/>
            <person name="Ruckert C."/>
        </authorList>
    </citation>
    <scope>NUCLEOTIDE SEQUENCE [LARGE SCALE GENOMIC DNA]</scope>
    <source>
        <strain evidence="3 4">CGMCC 1.9161</strain>
    </source>
</reference>
<protein>
    <recommendedName>
        <fullName evidence="2">Cadherin domain-containing protein</fullName>
    </recommendedName>
</protein>
<keyword evidence="4" id="KW-1185">Reference proteome</keyword>
<dbReference type="Proteomes" id="UP000600449">
    <property type="component" value="Unassembled WGS sequence"/>
</dbReference>
<comment type="caution">
    <text evidence="3">The sequence shown here is derived from an EMBL/GenBank/DDBJ whole genome shotgun (WGS) entry which is preliminary data.</text>
</comment>
<evidence type="ECO:0000259" key="2">
    <source>
        <dbReference type="PROSITE" id="PS50268"/>
    </source>
</evidence>
<dbReference type="InterPro" id="IPR010221">
    <property type="entry name" value="VCBS_dom"/>
</dbReference>